<protein>
    <recommendedName>
        <fullName evidence="4">DOMON domain-containing protein</fullName>
    </recommendedName>
</protein>
<name>A0A1Y2C8W0_9FUNG</name>
<evidence type="ECO:0008006" key="4">
    <source>
        <dbReference type="Google" id="ProtNLM"/>
    </source>
</evidence>
<reference evidence="2 3" key="1">
    <citation type="submission" date="2016-07" db="EMBL/GenBank/DDBJ databases">
        <title>Pervasive Adenine N6-methylation of Active Genes in Fungi.</title>
        <authorList>
            <consortium name="DOE Joint Genome Institute"/>
            <person name="Mondo S.J."/>
            <person name="Dannebaum R.O."/>
            <person name="Kuo R.C."/>
            <person name="Labutti K."/>
            <person name="Haridas S."/>
            <person name="Kuo A."/>
            <person name="Salamov A."/>
            <person name="Ahrendt S.R."/>
            <person name="Lipzen A."/>
            <person name="Sullivan W."/>
            <person name="Andreopoulos W.B."/>
            <person name="Clum A."/>
            <person name="Lindquist E."/>
            <person name="Daum C."/>
            <person name="Ramamoorthy G.K."/>
            <person name="Gryganskyi A."/>
            <person name="Culley D."/>
            <person name="Magnuson J.K."/>
            <person name="James T.Y."/>
            <person name="O'Malley M.A."/>
            <person name="Stajich J.E."/>
            <person name="Spatafora J.W."/>
            <person name="Visel A."/>
            <person name="Grigoriev I.V."/>
        </authorList>
    </citation>
    <scope>NUCLEOTIDE SEQUENCE [LARGE SCALE GENOMIC DNA]</scope>
    <source>
        <strain evidence="2 3">JEL800</strain>
    </source>
</reference>
<feature type="signal peptide" evidence="1">
    <location>
        <begin position="1"/>
        <end position="15"/>
    </location>
</feature>
<sequence length="184" mass="19563">MALLLLLLTISQVFAYYEAGGFGFNGTLHGKNNATICITGTVAANTYIGFGVPQSVDLPFMISADLLVVYGNATGVHLIHGHGVGAERPFFLSDADNTTPGLPYVHLLSRQSSYNAKTSKLKACFERPVKVDFAATSGGRNLSVGVYTYLWSTGRVVDGVARIHRDAGVVEKVQLFGGLASKAH</sequence>
<gene>
    <name evidence="2" type="ORF">BCR33DRAFT_851189</name>
</gene>
<proteinExistence type="predicted"/>
<organism evidence="2 3">
    <name type="scientific">Rhizoclosmatium globosum</name>
    <dbReference type="NCBI Taxonomy" id="329046"/>
    <lineage>
        <taxon>Eukaryota</taxon>
        <taxon>Fungi</taxon>
        <taxon>Fungi incertae sedis</taxon>
        <taxon>Chytridiomycota</taxon>
        <taxon>Chytridiomycota incertae sedis</taxon>
        <taxon>Chytridiomycetes</taxon>
        <taxon>Chytridiales</taxon>
        <taxon>Chytriomycetaceae</taxon>
        <taxon>Rhizoclosmatium</taxon>
    </lineage>
</organism>
<evidence type="ECO:0000256" key="1">
    <source>
        <dbReference type="SAM" id="SignalP"/>
    </source>
</evidence>
<dbReference type="AlphaFoldDB" id="A0A1Y2C8W0"/>
<feature type="chain" id="PRO_5013096048" description="DOMON domain-containing protein" evidence="1">
    <location>
        <begin position="16"/>
        <end position="184"/>
    </location>
</feature>
<comment type="caution">
    <text evidence="2">The sequence shown here is derived from an EMBL/GenBank/DDBJ whole genome shotgun (WGS) entry which is preliminary data.</text>
</comment>
<keyword evidence="1" id="KW-0732">Signal</keyword>
<dbReference type="EMBL" id="MCGO01000025">
    <property type="protein sequence ID" value="ORY43471.1"/>
    <property type="molecule type" value="Genomic_DNA"/>
</dbReference>
<keyword evidence="3" id="KW-1185">Reference proteome</keyword>
<evidence type="ECO:0000313" key="2">
    <source>
        <dbReference type="EMBL" id="ORY43471.1"/>
    </source>
</evidence>
<evidence type="ECO:0000313" key="3">
    <source>
        <dbReference type="Proteomes" id="UP000193642"/>
    </source>
</evidence>
<dbReference type="Proteomes" id="UP000193642">
    <property type="component" value="Unassembled WGS sequence"/>
</dbReference>
<dbReference type="OrthoDB" id="2159605at2759"/>
<accession>A0A1Y2C8W0</accession>